<dbReference type="SUPFAM" id="SSF52540">
    <property type="entry name" value="P-loop containing nucleoside triphosphate hydrolases"/>
    <property type="match status" value="1"/>
</dbReference>
<organism evidence="5 6">
    <name type="scientific">Coniochaeta hoffmannii</name>
    <dbReference type="NCBI Taxonomy" id="91930"/>
    <lineage>
        <taxon>Eukaryota</taxon>
        <taxon>Fungi</taxon>
        <taxon>Dikarya</taxon>
        <taxon>Ascomycota</taxon>
        <taxon>Pezizomycotina</taxon>
        <taxon>Sordariomycetes</taxon>
        <taxon>Sordariomycetidae</taxon>
        <taxon>Coniochaetales</taxon>
        <taxon>Coniochaetaceae</taxon>
        <taxon>Coniochaeta</taxon>
    </lineage>
</organism>
<proteinExistence type="predicted"/>
<dbReference type="Gene3D" id="3.40.50.300">
    <property type="entry name" value="P-loop containing nucleotide triphosphate hydrolases"/>
    <property type="match status" value="1"/>
</dbReference>
<dbReference type="InterPro" id="IPR029058">
    <property type="entry name" value="AB_hydrolase_fold"/>
</dbReference>
<comment type="caution">
    <text evidence="5">The sequence shown here is derived from an EMBL/GenBank/DDBJ whole genome shotgun (WGS) entry which is preliminary data.</text>
</comment>
<dbReference type="Gene3D" id="3.40.50.1820">
    <property type="entry name" value="alpha/beta hydrolase"/>
    <property type="match status" value="1"/>
</dbReference>
<accession>A0AA38RR45</accession>
<feature type="domain" description="Nephrocystin 3-like N-terminal" evidence="4">
    <location>
        <begin position="364"/>
        <end position="527"/>
    </location>
</feature>
<evidence type="ECO:0000259" key="4">
    <source>
        <dbReference type="Pfam" id="PF24883"/>
    </source>
</evidence>
<dbReference type="InterPro" id="IPR054471">
    <property type="entry name" value="GPIID_WHD"/>
</dbReference>
<dbReference type="Pfam" id="PF24883">
    <property type="entry name" value="NPHP3_N"/>
    <property type="match status" value="1"/>
</dbReference>
<name>A0AA38RR45_9PEZI</name>
<dbReference type="Pfam" id="PF22939">
    <property type="entry name" value="WHD_GPIID"/>
    <property type="match status" value="1"/>
</dbReference>
<dbReference type="EMBL" id="JANBVN010000140">
    <property type="protein sequence ID" value="KAJ9138761.1"/>
    <property type="molecule type" value="Genomic_DNA"/>
</dbReference>
<evidence type="ECO:0000313" key="6">
    <source>
        <dbReference type="Proteomes" id="UP001174691"/>
    </source>
</evidence>
<sequence>MTETTAWPPVVTSSPPRPSTTRFSSAGSIVRQFRNPAAGRPGTLKAQAQDPVGLKVVYRPQQEREVDIIFVHGLGGSSRATWSWNRDLNYFWPLEFLPLEPFIKDAARVLTFGYNANFRPGSGRNTMAILDFAKDLLFDLKYAQHEVPERQDLGMGERPIIFVVHSMGGLIVKEAYIQGQIDPAFSNIVKAVSSIIFLSTPHRGTNLAETLNRVLQVSLVANPMQFIAELAMGSQTLKKLNEQFRHVAPMLEIVSFYETRRTTLLKGVQTMVLDKDSSVLGYPGEVSKPLDADHHGVCKYESPDDPSYVAVRNALKSLVITARSKFNSKMSKDETLSMTFEEVLGVSEAPERDYNFFRDRWTTGTCQWILNDPSFIEWRQDPRGKPRILWIQGNPASGKSVLSSFIIDHLMQNDRLCQYFFVRYEDKNKRVLSTILRSLACQLACALPAYAARIRQLEAAGSELRSNDHRHIWQIMYKKSLFDLDVNSPIYWVLDGIDEADKPKLLFNTLAELSNIGMPLRILLVTRPKHDIVMAAQRLSKQIEMHQITLDGHKNKDDFRQYIDEEICSVGKESYRKPLIAEILRLAQGNFLWVHLAVQKINECHTRVEVEDALRELPAGMEALYHQMVSTIKAQPAGKDPTLGQRILTWATYSQRPLSVEELSNALGVDEFLEIHRTIGQLCGGLVVVDHEGRVALIHETAREYLVQDERAGPSLGLWKEASHDRLFTRCITQLMDPTLRDLVNRDRTPPLLDYAISATFFHLSKGSLLNGERLSALLRFFQNQHVLTWIHIAAKKKKIETLAAASRYLIEMVVKLRNTDQEGSLLHCQAIECLSRWATDLVQLVGKFRAALVKKPESIYKLVPPFCPEDSIIYQQFGKSEAEVLRISGITRYSWDDRLARLSLEGATASAVRVVGGRILVLANRQNSGYIFIYDSTTFEEERSILHPERVFKIQADSMGEKLVSYGYRTTKVWAVSNGECIKTLHNPRHRPRPQSIVFLDNPRKVLLAGEDRCVRSFNIDDDSTEFEVLVKIEEQSHEDTYTVLNFPVCSALSPDGDMIVFGYRGHPVTAWNLDTEEQVGLCKMTPGKASMTTETRTFGEIIHLEWHPFNCEVFGLHREGLMFKWNPYDDEPSITVLARAQVLAVSANGLHLATGDMADGAVRIYATADLRLLYQVLSQNPVLGIAFSADSKRIYGVGGEYADVWEPNALVQLQGSSEYADPDTNNTWMEIETPASLSLQPGGFFSGAEITSLCGQMLGPLYCYGTEDGVAVLGEVGHGNVCEVDRMGKSMSVEHISWSDDGNILAIADLSDRLCVKCVSKRASSTEYRRPWHVQDELKVVFPSSHRHINHVIFRPQTHTLLAISPTMLLKIDADTHQVEELSLPDGMANMKWICHPTQSEYLLAFGNNSVRIFSWSTLKEIAVHHYSPSRPRAAAATSGNKWSWGTLQVTEETPMKVSSCPGSPDIILEIAQPTSREQGKQQRQYLMFTMGNIDEAAAGSPEQQPKELPYTLIPPEVASRIREPLGLLSGGNFVFLDADRWICTWRTPTAPRRSMVPPRTGLVAPVDAHYFLPPDWLTGRYARLGAVTPDGTLLCPRNGEIASVQCTKLRSG</sequence>
<dbReference type="Gene3D" id="2.130.10.10">
    <property type="entry name" value="YVTN repeat-like/Quinoprotein amine dehydrogenase"/>
    <property type="match status" value="2"/>
</dbReference>
<protein>
    <submittedName>
        <fullName evidence="5">YVTN repeat-like/Quino protein amine dehydrogenase</fullName>
    </submittedName>
</protein>
<gene>
    <name evidence="5" type="ORF">NKR19_g7726</name>
</gene>
<feature type="compositionally biased region" description="Low complexity" evidence="2">
    <location>
        <begin position="8"/>
        <end position="25"/>
    </location>
</feature>
<dbReference type="SUPFAM" id="SSF75011">
    <property type="entry name" value="3-carboxy-cis,cis-mucoante lactonizing enzyme"/>
    <property type="match status" value="1"/>
</dbReference>
<keyword evidence="6" id="KW-1185">Reference proteome</keyword>
<dbReference type="PANTHER" id="PTHR10039">
    <property type="entry name" value="AMELOGENIN"/>
    <property type="match status" value="1"/>
</dbReference>
<dbReference type="InterPro" id="IPR011047">
    <property type="entry name" value="Quinoprotein_ADH-like_sf"/>
</dbReference>
<reference evidence="5" key="1">
    <citation type="submission" date="2022-07" db="EMBL/GenBank/DDBJ databases">
        <title>Fungi with potential for degradation of polypropylene.</title>
        <authorList>
            <person name="Gostincar C."/>
        </authorList>
    </citation>
    <scope>NUCLEOTIDE SEQUENCE</scope>
    <source>
        <strain evidence="5">EXF-13287</strain>
    </source>
</reference>
<feature type="region of interest" description="Disordered" evidence="2">
    <location>
        <begin position="1"/>
        <end position="26"/>
    </location>
</feature>
<dbReference type="SUPFAM" id="SSF50998">
    <property type="entry name" value="Quinoprotein alcohol dehydrogenase-like"/>
    <property type="match status" value="1"/>
</dbReference>
<dbReference type="InterPro" id="IPR015943">
    <property type="entry name" value="WD40/YVTN_repeat-like_dom_sf"/>
</dbReference>
<evidence type="ECO:0000256" key="1">
    <source>
        <dbReference type="ARBA" id="ARBA00022737"/>
    </source>
</evidence>
<keyword evidence="1" id="KW-0677">Repeat</keyword>
<feature type="domain" description="GPI inositol-deacylase winged helix" evidence="3">
    <location>
        <begin position="642"/>
        <end position="712"/>
    </location>
</feature>
<evidence type="ECO:0000313" key="5">
    <source>
        <dbReference type="EMBL" id="KAJ9138761.1"/>
    </source>
</evidence>
<evidence type="ECO:0000259" key="3">
    <source>
        <dbReference type="Pfam" id="PF22939"/>
    </source>
</evidence>
<dbReference type="PANTHER" id="PTHR10039:SF16">
    <property type="entry name" value="GPI INOSITOL-DEACYLASE"/>
    <property type="match status" value="1"/>
</dbReference>
<evidence type="ECO:0000256" key="2">
    <source>
        <dbReference type="SAM" id="MobiDB-lite"/>
    </source>
</evidence>
<dbReference type="InterPro" id="IPR056884">
    <property type="entry name" value="NPHP3-like_N"/>
</dbReference>
<dbReference type="SUPFAM" id="SSF53474">
    <property type="entry name" value="alpha/beta-Hydrolases"/>
    <property type="match status" value="1"/>
</dbReference>
<dbReference type="InterPro" id="IPR027417">
    <property type="entry name" value="P-loop_NTPase"/>
</dbReference>
<dbReference type="Proteomes" id="UP001174691">
    <property type="component" value="Unassembled WGS sequence"/>
</dbReference>